<accession>A0A4Y7QGN0</accession>
<feature type="region of interest" description="Disordered" evidence="1">
    <location>
        <begin position="300"/>
        <end position="391"/>
    </location>
</feature>
<feature type="region of interest" description="Disordered" evidence="1">
    <location>
        <begin position="67"/>
        <end position="91"/>
    </location>
</feature>
<dbReference type="Proteomes" id="UP000294933">
    <property type="component" value="Unassembled WGS sequence"/>
</dbReference>
<evidence type="ECO:0000313" key="2">
    <source>
        <dbReference type="EMBL" id="TDL26496.1"/>
    </source>
</evidence>
<keyword evidence="3" id="KW-1185">Reference proteome</keyword>
<dbReference type="EMBL" id="ML170161">
    <property type="protein sequence ID" value="TDL26496.1"/>
    <property type="molecule type" value="Genomic_DNA"/>
</dbReference>
<evidence type="ECO:0000313" key="3">
    <source>
        <dbReference type="Proteomes" id="UP000294933"/>
    </source>
</evidence>
<dbReference type="AlphaFoldDB" id="A0A4Y7QGN0"/>
<feature type="compositionally biased region" description="Polar residues" evidence="1">
    <location>
        <begin position="342"/>
        <end position="383"/>
    </location>
</feature>
<name>A0A4Y7QGN0_9AGAM</name>
<evidence type="ECO:0000256" key="1">
    <source>
        <dbReference type="SAM" id="MobiDB-lite"/>
    </source>
</evidence>
<feature type="compositionally biased region" description="Polar residues" evidence="1">
    <location>
        <begin position="312"/>
        <end position="333"/>
    </location>
</feature>
<protein>
    <submittedName>
        <fullName evidence="2">Uncharacterized protein</fullName>
    </submittedName>
</protein>
<dbReference type="VEuPathDB" id="FungiDB:BD410DRAFT_881926"/>
<dbReference type="OrthoDB" id="3266578at2759"/>
<sequence length="452" mass="50208">MTSSATKYEDIPPRFRKAWIPGNEQSVQRKLDVPLDDGLVAHPLDASCPDSDSSAFAINTHHRERTVVADDSLHPSKRRKSEDDHVSTSHSLSTLAKSITVMAATGKSPHATSRVQFTESQSLEGYSQTTESILLSRMKRARNLSNASPTKVLPDVATISRVTSRQSSPGAGPSKWTSITLARRSNRRFDVRPWGPRHLEYDYSEARKEFQSAAYFALGQSGYVPPRGRSKNSVVLTEDLPSMEELRKVPLFRKACEKLDRTDKALEIAIALGQTWDNTPVPSHYLQLSLDEMRDDDIRTGRVNSADEPGRSRSSVTLEETANGEQLRPSSDSGGKDIIEKPSSTSSIHTDGKSVTTMDVSKFQAQERTLKRNSQGESILSKSSPEDTSDGVSMHLRVQEWAIGGLRICLESHWSLPPLGDNYVCKQENFTDEHDDYVPMGGCMVYNSILWI</sequence>
<organism evidence="2 3">
    <name type="scientific">Rickenella mellea</name>
    <dbReference type="NCBI Taxonomy" id="50990"/>
    <lineage>
        <taxon>Eukaryota</taxon>
        <taxon>Fungi</taxon>
        <taxon>Dikarya</taxon>
        <taxon>Basidiomycota</taxon>
        <taxon>Agaricomycotina</taxon>
        <taxon>Agaricomycetes</taxon>
        <taxon>Hymenochaetales</taxon>
        <taxon>Rickenellaceae</taxon>
        <taxon>Rickenella</taxon>
    </lineage>
</organism>
<gene>
    <name evidence="2" type="ORF">BD410DRAFT_881926</name>
</gene>
<proteinExistence type="predicted"/>
<reference evidence="2 3" key="1">
    <citation type="submission" date="2018-06" db="EMBL/GenBank/DDBJ databases">
        <title>A transcriptomic atlas of mushroom development highlights an independent origin of complex multicellularity.</title>
        <authorList>
            <consortium name="DOE Joint Genome Institute"/>
            <person name="Krizsan K."/>
            <person name="Almasi E."/>
            <person name="Merenyi Z."/>
            <person name="Sahu N."/>
            <person name="Viragh M."/>
            <person name="Koszo T."/>
            <person name="Mondo S."/>
            <person name="Kiss B."/>
            <person name="Balint B."/>
            <person name="Kues U."/>
            <person name="Barry K."/>
            <person name="Hegedus J.C."/>
            <person name="Henrissat B."/>
            <person name="Johnson J."/>
            <person name="Lipzen A."/>
            <person name="Ohm R."/>
            <person name="Nagy I."/>
            <person name="Pangilinan J."/>
            <person name="Yan J."/>
            <person name="Xiong Y."/>
            <person name="Grigoriev I.V."/>
            <person name="Hibbett D.S."/>
            <person name="Nagy L.G."/>
        </authorList>
    </citation>
    <scope>NUCLEOTIDE SEQUENCE [LARGE SCALE GENOMIC DNA]</scope>
    <source>
        <strain evidence="2 3">SZMC22713</strain>
    </source>
</reference>
<feature type="compositionally biased region" description="Basic and acidic residues" evidence="1">
    <location>
        <begin position="67"/>
        <end position="87"/>
    </location>
</feature>